<protein>
    <recommendedName>
        <fullName evidence="6">Flavin reductase like domain-containing protein</fullName>
    </recommendedName>
</protein>
<evidence type="ECO:0000313" key="7">
    <source>
        <dbReference type="EMBL" id="VVT58542.1"/>
    </source>
</evidence>
<dbReference type="AlphaFoldDB" id="A0A5E8C577"/>
<accession>A0A5E8C577</accession>
<dbReference type="GO" id="GO:0010181">
    <property type="term" value="F:FMN binding"/>
    <property type="evidence" value="ECO:0007669"/>
    <property type="project" value="InterPro"/>
</dbReference>
<dbReference type="RefSeq" id="XP_031856863.1">
    <property type="nucleotide sequence ID" value="XM_032000972.1"/>
</dbReference>
<dbReference type="PANTHER" id="PTHR33798">
    <property type="entry name" value="FLAVOPROTEIN OXYGENASE"/>
    <property type="match status" value="1"/>
</dbReference>
<dbReference type="Proteomes" id="UP000398389">
    <property type="component" value="Unassembled WGS sequence"/>
</dbReference>
<evidence type="ECO:0000256" key="5">
    <source>
        <dbReference type="SAM" id="MobiDB-lite"/>
    </source>
</evidence>
<dbReference type="InterPro" id="IPR012349">
    <property type="entry name" value="Split_barrel_FMN-bd"/>
</dbReference>
<keyword evidence="8" id="KW-1185">Reference proteome</keyword>
<sequence length="283" mass="31412">MTNLDALKPETNLEDLPDFKDLPVTMTKPPHPDWRPGQGAVAEVSGKGHDNAPWKTHAKIGFDPYDPTRGHAKNYFFAASGITPRPIGLVSTESKTGHRNLAPFTYFQVVSNDPLVFVLGISQNSGKIKDTSRNLQETGEATVSIISEWFVEAANYTNITLPPSLSEWKVSGLTPVESLRVKPPHVLESAISFEVKVRQTIPIEDVTTPGKINSTVFLLQCEYVHVREDIVDDPKNPGKVDLQKLRPVSRLGGVTYGRTTETFELPKFFYDANNLSEDLEKIL</sequence>
<reference evidence="7 8" key="1">
    <citation type="submission" date="2019-09" db="EMBL/GenBank/DDBJ databases">
        <authorList>
            <person name="Brejova B."/>
        </authorList>
    </citation>
    <scope>NUCLEOTIDE SEQUENCE [LARGE SCALE GENOMIC DNA]</scope>
</reference>
<evidence type="ECO:0000256" key="4">
    <source>
        <dbReference type="ARBA" id="ARBA00038054"/>
    </source>
</evidence>
<dbReference type="EMBL" id="CABVLU010000005">
    <property type="protein sequence ID" value="VVT58542.1"/>
    <property type="molecule type" value="Genomic_DNA"/>
</dbReference>
<dbReference type="OrthoDB" id="10250990at2759"/>
<feature type="domain" description="Flavin reductase like" evidence="6">
    <location>
        <begin position="83"/>
        <end position="229"/>
    </location>
</feature>
<evidence type="ECO:0000313" key="8">
    <source>
        <dbReference type="Proteomes" id="UP000398389"/>
    </source>
</evidence>
<dbReference type="PANTHER" id="PTHR33798:SF5">
    <property type="entry name" value="FLAVIN REDUCTASE LIKE DOMAIN-CONTAINING PROTEIN"/>
    <property type="match status" value="1"/>
</dbReference>
<evidence type="ECO:0000256" key="3">
    <source>
        <dbReference type="ARBA" id="ARBA00022643"/>
    </source>
</evidence>
<proteinExistence type="inferred from homology"/>
<dbReference type="Gene3D" id="2.30.110.10">
    <property type="entry name" value="Electron Transport, Fmn-binding Protein, Chain A"/>
    <property type="match status" value="1"/>
</dbReference>
<comment type="similarity">
    <text evidence="4">Belongs to the flavoredoxin family.</text>
</comment>
<keyword evidence="3" id="KW-0288">FMN</keyword>
<keyword evidence="2" id="KW-0285">Flavoprotein</keyword>
<dbReference type="SUPFAM" id="SSF50475">
    <property type="entry name" value="FMN-binding split barrel"/>
    <property type="match status" value="1"/>
</dbReference>
<dbReference type="GeneID" id="43585072"/>
<dbReference type="InterPro" id="IPR002563">
    <property type="entry name" value="Flavin_Rdtase-like_dom"/>
</dbReference>
<feature type="region of interest" description="Disordered" evidence="5">
    <location>
        <begin position="1"/>
        <end position="52"/>
    </location>
</feature>
<dbReference type="Pfam" id="PF01613">
    <property type="entry name" value="Flavin_Reduct"/>
    <property type="match status" value="1"/>
</dbReference>
<evidence type="ECO:0000259" key="6">
    <source>
        <dbReference type="Pfam" id="PF01613"/>
    </source>
</evidence>
<organism evidence="7 8">
    <name type="scientific">Magnusiomyces paraingens</name>
    <dbReference type="NCBI Taxonomy" id="2606893"/>
    <lineage>
        <taxon>Eukaryota</taxon>
        <taxon>Fungi</taxon>
        <taxon>Dikarya</taxon>
        <taxon>Ascomycota</taxon>
        <taxon>Saccharomycotina</taxon>
        <taxon>Dipodascomycetes</taxon>
        <taxon>Dipodascales</taxon>
        <taxon>Dipodascaceae</taxon>
        <taxon>Magnusiomyces</taxon>
    </lineage>
</organism>
<comment type="cofactor">
    <cofactor evidence="1">
        <name>FMN</name>
        <dbReference type="ChEBI" id="CHEBI:58210"/>
    </cofactor>
</comment>
<evidence type="ECO:0000256" key="2">
    <source>
        <dbReference type="ARBA" id="ARBA00022630"/>
    </source>
</evidence>
<name>A0A5E8C577_9ASCO</name>
<gene>
    <name evidence="7" type="ORF">SAPINGB_P006261</name>
</gene>
<evidence type="ECO:0000256" key="1">
    <source>
        <dbReference type="ARBA" id="ARBA00001917"/>
    </source>
</evidence>